<reference evidence="11 13" key="1">
    <citation type="journal article" date="2015" name="Genome Announc.">
        <title>Genome Sequences of Oblitimonas alkaliphila gen. nov. sp. nov. (Proposed), a Novel Bacterium of the Pseudomonadaceae Family.</title>
        <authorList>
            <person name="Lauer A.C."/>
            <person name="Nicholson A.C."/>
            <person name="Humrighouse B.W."/>
            <person name="Emery B."/>
            <person name="Drobish A."/>
            <person name="Juieng P."/>
            <person name="Loparev V."/>
            <person name="McQuiston J.R."/>
        </authorList>
    </citation>
    <scope>NUCLEOTIDE SEQUENCE [LARGE SCALE GENOMIC DNA]</scope>
    <source>
        <strain evidence="11 13">E5571</strain>
    </source>
</reference>
<evidence type="ECO:0000256" key="7">
    <source>
        <dbReference type="HAMAP-Rule" id="MF_01201"/>
    </source>
</evidence>
<gene>
    <name evidence="11" type="primary">alr</name>
    <name evidence="11" type="ORF">AKN88_05340</name>
    <name evidence="12" type="ORF">HX099_04870</name>
</gene>
<keyword evidence="6 7" id="KW-0413">Isomerase</keyword>
<dbReference type="Proteomes" id="UP000063953">
    <property type="component" value="Chromosome"/>
</dbReference>
<dbReference type="Pfam" id="PF01168">
    <property type="entry name" value="Ala_racemase_N"/>
    <property type="match status" value="1"/>
</dbReference>
<dbReference type="SUPFAM" id="SSF50621">
    <property type="entry name" value="Alanine racemase C-terminal domain-like"/>
    <property type="match status" value="1"/>
</dbReference>
<dbReference type="RefSeq" id="WP_053100598.1">
    <property type="nucleotide sequence ID" value="NZ_CP012359.1"/>
</dbReference>
<evidence type="ECO:0000313" key="11">
    <source>
        <dbReference type="EMBL" id="AKX59420.1"/>
    </source>
</evidence>
<dbReference type="PRINTS" id="PR00992">
    <property type="entry name" value="ALARACEMASE"/>
</dbReference>
<evidence type="ECO:0000313" key="13">
    <source>
        <dbReference type="Proteomes" id="UP000063953"/>
    </source>
</evidence>
<dbReference type="UniPathway" id="UPA00042">
    <property type="reaction ID" value="UER00497"/>
</dbReference>
<comment type="cofactor">
    <cofactor evidence="2 7 8">
        <name>pyridoxal 5'-phosphate</name>
        <dbReference type="ChEBI" id="CHEBI:597326"/>
    </cofactor>
</comment>
<dbReference type="EMBL" id="CP012365">
    <property type="protein sequence ID" value="AKX59420.1"/>
    <property type="molecule type" value="Genomic_DNA"/>
</dbReference>
<dbReference type="NCBIfam" id="TIGR00492">
    <property type="entry name" value="alr"/>
    <property type="match status" value="1"/>
</dbReference>
<protein>
    <recommendedName>
        <fullName evidence="4 7">Alanine racemase</fullName>
        <ecNumber evidence="4 7">5.1.1.1</ecNumber>
    </recommendedName>
</protein>
<feature type="binding site" evidence="7 9">
    <location>
        <position position="305"/>
    </location>
    <ligand>
        <name>substrate</name>
    </ligand>
</feature>
<dbReference type="AlphaFoldDB" id="A0A0K1XDE2"/>
<dbReference type="GO" id="GO:0005829">
    <property type="term" value="C:cytosol"/>
    <property type="evidence" value="ECO:0007669"/>
    <property type="project" value="TreeGrafter"/>
</dbReference>
<feature type="binding site" evidence="7 9">
    <location>
        <position position="131"/>
    </location>
    <ligand>
        <name>substrate</name>
    </ligand>
</feature>
<dbReference type="InterPro" id="IPR009006">
    <property type="entry name" value="Ala_racemase/Decarboxylase_C"/>
</dbReference>
<dbReference type="SMART" id="SM01005">
    <property type="entry name" value="Ala_racemase_C"/>
    <property type="match status" value="1"/>
</dbReference>
<dbReference type="FunFam" id="2.40.37.10:FF:000002">
    <property type="entry name" value="Alanine racemase"/>
    <property type="match status" value="1"/>
</dbReference>
<dbReference type="InterPro" id="IPR011079">
    <property type="entry name" value="Ala_racemase_C"/>
</dbReference>
<evidence type="ECO:0000256" key="8">
    <source>
        <dbReference type="PIRSR" id="PIRSR600821-50"/>
    </source>
</evidence>
<dbReference type="PROSITE" id="PS00395">
    <property type="entry name" value="ALANINE_RACEMASE"/>
    <property type="match status" value="1"/>
</dbReference>
<comment type="similarity">
    <text evidence="3 7">Belongs to the alanine racemase family.</text>
</comment>
<dbReference type="Pfam" id="PF00842">
    <property type="entry name" value="Ala_racemase_C"/>
    <property type="match status" value="1"/>
</dbReference>
<dbReference type="Gene3D" id="2.40.37.10">
    <property type="entry name" value="Lyase, Ornithine Decarboxylase, Chain A, domain 1"/>
    <property type="match status" value="1"/>
</dbReference>
<proteinExistence type="inferred from homology"/>
<feature type="active site" description="Proton acceptor; specific for D-alanine" evidence="7">
    <location>
        <position position="35"/>
    </location>
</feature>
<reference evidence="12" key="2">
    <citation type="submission" date="2020-06" db="EMBL/GenBank/DDBJ databases">
        <authorList>
            <person name="Dong N."/>
        </authorList>
    </citation>
    <scope>NUCLEOTIDE SEQUENCE</scope>
    <source>
        <strain evidence="12">DF46-2-2</strain>
    </source>
</reference>
<dbReference type="PANTHER" id="PTHR30511:SF0">
    <property type="entry name" value="ALANINE RACEMASE, CATABOLIC-RELATED"/>
    <property type="match status" value="1"/>
</dbReference>
<dbReference type="InterPro" id="IPR020622">
    <property type="entry name" value="Ala_racemase_pyridoxalP-BS"/>
</dbReference>
<keyword evidence="13" id="KW-1185">Reference proteome</keyword>
<dbReference type="PANTHER" id="PTHR30511">
    <property type="entry name" value="ALANINE RACEMASE"/>
    <property type="match status" value="1"/>
</dbReference>
<dbReference type="EC" id="5.1.1.1" evidence="4 7"/>
<evidence type="ECO:0000313" key="12">
    <source>
        <dbReference type="EMBL" id="MDM1695999.1"/>
    </source>
</evidence>
<evidence type="ECO:0000256" key="2">
    <source>
        <dbReference type="ARBA" id="ARBA00001933"/>
    </source>
</evidence>
<comment type="catalytic activity">
    <reaction evidence="1 7">
        <text>L-alanine = D-alanine</text>
        <dbReference type="Rhea" id="RHEA:20249"/>
        <dbReference type="ChEBI" id="CHEBI:57416"/>
        <dbReference type="ChEBI" id="CHEBI:57972"/>
        <dbReference type="EC" id="5.1.1.1"/>
    </reaction>
</comment>
<dbReference type="SUPFAM" id="SSF51419">
    <property type="entry name" value="PLP-binding barrel"/>
    <property type="match status" value="1"/>
</dbReference>
<evidence type="ECO:0000256" key="6">
    <source>
        <dbReference type="ARBA" id="ARBA00023235"/>
    </source>
</evidence>
<evidence type="ECO:0000256" key="1">
    <source>
        <dbReference type="ARBA" id="ARBA00000316"/>
    </source>
</evidence>
<dbReference type="STRING" id="1697053.AKN87_07855"/>
<keyword evidence="5 7" id="KW-0663">Pyridoxal phosphate</keyword>
<evidence type="ECO:0000256" key="4">
    <source>
        <dbReference type="ARBA" id="ARBA00013089"/>
    </source>
</evidence>
<organism evidence="11 13">
    <name type="scientific">Thiopseudomonas alkaliphila</name>
    <dbReference type="NCBI Taxonomy" id="1697053"/>
    <lineage>
        <taxon>Bacteria</taxon>
        <taxon>Pseudomonadati</taxon>
        <taxon>Pseudomonadota</taxon>
        <taxon>Gammaproteobacteria</taxon>
        <taxon>Pseudomonadales</taxon>
        <taxon>Pseudomonadaceae</taxon>
        <taxon>Thiopseudomonas</taxon>
    </lineage>
</organism>
<accession>A0A0K1XDE2</accession>
<dbReference type="EMBL" id="JACANB010000002">
    <property type="protein sequence ID" value="MDM1695999.1"/>
    <property type="molecule type" value="Genomic_DNA"/>
</dbReference>
<dbReference type="GO" id="GO:0030170">
    <property type="term" value="F:pyridoxal phosphate binding"/>
    <property type="evidence" value="ECO:0007669"/>
    <property type="project" value="UniProtKB-UniRule"/>
</dbReference>
<dbReference type="InterPro" id="IPR029066">
    <property type="entry name" value="PLP-binding_barrel"/>
</dbReference>
<sequence>MARPAIAEINLNHIQANFALASSLAPQDQTVAVIKADAYGHGAIAVAKALADQAPMFAVACIEEALELRAGGITHPILLLEGFFDSCELETIANQGFSTAIHCLEQVQALAKSRLATPLEVWLKIDTGMHRLGFSPQQALVAYQQLVSLPQVKKVVVMSHFANADNHLAESVTVIDQLAALPAELLQPEIELSLANSAGILAHANTRKNWQRSGIMLYGASPLSQETPESVQLQAAMTLKSQIIATRWIEAGEQVGYGGRFTANQRTKVGTVAMGYADGYPRHAATGTPVLVNGQRSQIIGRVSMDMLTVDLTDITDAEIGSKVILWGEGLPANEVATHCNTIAYDLFTGVSRRVPRLYKN</sequence>
<evidence type="ECO:0000256" key="5">
    <source>
        <dbReference type="ARBA" id="ARBA00022898"/>
    </source>
</evidence>
<comment type="function">
    <text evidence="7">Catalyzes the interconversion of L-alanine and D-alanine. May also act on other amino acids.</text>
</comment>
<dbReference type="HAMAP" id="MF_01201">
    <property type="entry name" value="Ala_racemase"/>
    <property type="match status" value="1"/>
</dbReference>
<evidence type="ECO:0000256" key="9">
    <source>
        <dbReference type="PIRSR" id="PIRSR600821-52"/>
    </source>
</evidence>
<feature type="active site" description="Proton acceptor; specific for L-alanine" evidence="7">
    <location>
        <position position="257"/>
    </location>
</feature>
<feature type="domain" description="Alanine racemase C-terminal" evidence="10">
    <location>
        <begin position="236"/>
        <end position="360"/>
    </location>
</feature>
<reference evidence="12" key="3">
    <citation type="journal article" date="2022" name="Sci. Total Environ.">
        <title>Prevalence, transmission, and molecular epidemiology of tet(X)-positive bacteria among humans, animals, and environmental niches in China: An epidemiological, and genomic-based study.</title>
        <authorList>
            <person name="Dong N."/>
            <person name="Zeng Y."/>
            <person name="Cai C."/>
            <person name="Sun C."/>
            <person name="Lu J."/>
            <person name="Liu C."/>
            <person name="Zhou H."/>
            <person name="Sun Q."/>
            <person name="Shu L."/>
            <person name="Wang H."/>
            <person name="Wang Y."/>
            <person name="Wang S."/>
            <person name="Wu C."/>
            <person name="Chan E.W."/>
            <person name="Chen G."/>
            <person name="Shen Z."/>
            <person name="Chen S."/>
            <person name="Zhang R."/>
        </authorList>
    </citation>
    <scope>NUCLEOTIDE SEQUENCE</scope>
    <source>
        <strain evidence="12">DF46-2-2</strain>
    </source>
</reference>
<dbReference type="FunFam" id="3.20.20.10:FF:000002">
    <property type="entry name" value="Alanine racemase"/>
    <property type="match status" value="1"/>
</dbReference>
<dbReference type="CDD" id="cd06827">
    <property type="entry name" value="PLPDE_III_AR_proteobact"/>
    <property type="match status" value="1"/>
</dbReference>
<comment type="pathway">
    <text evidence="7">Amino-acid biosynthesis; D-alanine biosynthesis; D-alanine from L-alanine: step 1/1.</text>
</comment>
<dbReference type="Proteomes" id="UP001173465">
    <property type="component" value="Unassembled WGS sequence"/>
</dbReference>
<dbReference type="InterPro" id="IPR001608">
    <property type="entry name" value="Ala_racemase_N"/>
</dbReference>
<dbReference type="GO" id="GO:0030632">
    <property type="term" value="P:D-alanine biosynthetic process"/>
    <property type="evidence" value="ECO:0007669"/>
    <property type="project" value="UniProtKB-UniRule"/>
</dbReference>
<evidence type="ECO:0000259" key="10">
    <source>
        <dbReference type="SMART" id="SM01005"/>
    </source>
</evidence>
<dbReference type="GO" id="GO:0008784">
    <property type="term" value="F:alanine racemase activity"/>
    <property type="evidence" value="ECO:0007669"/>
    <property type="project" value="UniProtKB-UniRule"/>
</dbReference>
<dbReference type="Gene3D" id="3.20.20.10">
    <property type="entry name" value="Alanine racemase"/>
    <property type="match status" value="1"/>
</dbReference>
<dbReference type="PATRIC" id="fig|1697052.3.peg.1805"/>
<dbReference type="InterPro" id="IPR000821">
    <property type="entry name" value="Ala_racemase"/>
</dbReference>
<feature type="modified residue" description="N6-(pyridoxal phosphate)lysine" evidence="7 8">
    <location>
        <position position="35"/>
    </location>
</feature>
<evidence type="ECO:0000256" key="3">
    <source>
        <dbReference type="ARBA" id="ARBA00007880"/>
    </source>
</evidence>
<name>A0A0K1XDE2_9GAMM</name>